<evidence type="ECO:0000313" key="1">
    <source>
        <dbReference type="EMBL" id="AFA38623.1"/>
    </source>
</evidence>
<sequence>MYEAALACRDLATDYCQFCKKERSRSPLCAAACLYAVLLEEGERASDLEERVWADLDVKRLSALAGYGEEDVRAALRWLAGCRRELREVALEVICAGLIDMFARISARCHGLSAFPS</sequence>
<dbReference type="EMBL" id="CP003316">
    <property type="protein sequence ID" value="AFA38623.1"/>
    <property type="molecule type" value="Genomic_DNA"/>
</dbReference>
<dbReference type="Proteomes" id="UP000009062">
    <property type="component" value="Chromosome"/>
</dbReference>
<protein>
    <submittedName>
        <fullName evidence="1">Uncharacterized protein</fullName>
    </submittedName>
</protein>
<organism evidence="1 2">
    <name type="scientific">Pyrobaculum oguniense (strain DSM 13380 / JCM 10595 / TE7)</name>
    <dbReference type="NCBI Taxonomy" id="698757"/>
    <lineage>
        <taxon>Archaea</taxon>
        <taxon>Thermoproteota</taxon>
        <taxon>Thermoprotei</taxon>
        <taxon>Thermoproteales</taxon>
        <taxon>Thermoproteaceae</taxon>
        <taxon>Pyrobaculum</taxon>
    </lineage>
</organism>
<dbReference type="STRING" id="698757.Pogu_0596"/>
<gene>
    <name evidence="1" type="ordered locus">Pogu_0596</name>
</gene>
<evidence type="ECO:0000313" key="2">
    <source>
        <dbReference type="Proteomes" id="UP000009062"/>
    </source>
</evidence>
<proteinExistence type="predicted"/>
<dbReference type="KEGG" id="pog:Pogu_0596"/>
<accession>H6Q7W6</accession>
<keyword evidence="2" id="KW-1185">Reference proteome</keyword>
<reference evidence="1 2" key="1">
    <citation type="journal article" date="2012" name="Stand. Genomic Sci.">
        <title>Complete genome sequence of Pyrobaculum oguniense.</title>
        <authorList>
            <person name="Bernick D.L."/>
            <person name="Karplus K."/>
            <person name="Lui L.M."/>
            <person name="Coker J.K."/>
            <person name="Murphy J.N."/>
            <person name="Chan P.P."/>
            <person name="Cozen A.E."/>
            <person name="Lowe T.M."/>
        </authorList>
    </citation>
    <scope>NUCLEOTIDE SEQUENCE [LARGE SCALE GENOMIC DNA]</scope>
    <source>
        <strain evidence="1 2">TE7</strain>
    </source>
</reference>
<name>H6Q7W6_PYROT</name>
<dbReference type="AlphaFoldDB" id="H6Q7W6"/>
<dbReference type="HOGENOM" id="CLU_2079515_0_0_2"/>